<sequence length="259" mass="29227">MKHTLILRISIFWLLCFGFSATAQNDTIAKPKRNKKPKIEAKQDSIPSKIESDSTAVQLKYGLRVGANIGKLAQSFLDEDFSGFEIMADYRIKEDLYIAGELGFDDKNTITDYLDVTSKGSYIKAGIDLNVYQNWLDMDNMVYFGFRVGGSTFSQTTNSFTVYTTNQYWAPQYTSTDAVEISGLTAFWAEIMLGFKVELLTNLYLGANVQLKFLASESSINNFEVLYIPGYGKTYDSGIIGAGYSYFLSYRIPLYKKNK</sequence>
<evidence type="ECO:0008006" key="4">
    <source>
        <dbReference type="Google" id="ProtNLM"/>
    </source>
</evidence>
<organism evidence="2 3">
    <name type="scientific">Neotamlana nanhaiensis</name>
    <dbReference type="NCBI Taxonomy" id="1382798"/>
    <lineage>
        <taxon>Bacteria</taxon>
        <taxon>Pseudomonadati</taxon>
        <taxon>Bacteroidota</taxon>
        <taxon>Flavobacteriia</taxon>
        <taxon>Flavobacteriales</taxon>
        <taxon>Flavobacteriaceae</taxon>
        <taxon>Neotamlana</taxon>
    </lineage>
</organism>
<comment type="caution">
    <text evidence="2">The sequence shown here is derived from an EMBL/GenBank/DDBJ whole genome shotgun (WGS) entry which is preliminary data.</text>
</comment>
<protein>
    <recommendedName>
        <fullName evidence="4">Outer membrane protein beta-barrel domain-containing protein</fullName>
    </recommendedName>
</protein>
<dbReference type="RefSeq" id="WP_044626348.1">
    <property type="nucleotide sequence ID" value="NZ_JTDV01000005.1"/>
</dbReference>
<gene>
    <name evidence="2" type="ORF">PK35_08900</name>
</gene>
<dbReference type="EMBL" id="JTDV01000005">
    <property type="protein sequence ID" value="KJD33072.1"/>
    <property type="molecule type" value="Genomic_DNA"/>
</dbReference>
<dbReference type="OrthoDB" id="1199048at2"/>
<keyword evidence="3" id="KW-1185">Reference proteome</keyword>
<dbReference type="STRING" id="1382798.PK35_08900"/>
<feature type="chain" id="PRO_5002325336" description="Outer membrane protein beta-barrel domain-containing protein" evidence="1">
    <location>
        <begin position="24"/>
        <end position="259"/>
    </location>
</feature>
<evidence type="ECO:0000313" key="2">
    <source>
        <dbReference type="EMBL" id="KJD33072.1"/>
    </source>
</evidence>
<name>A0A0D7W5G5_9FLAO</name>
<dbReference type="AlphaFoldDB" id="A0A0D7W5G5"/>
<dbReference type="InterPro" id="IPR046111">
    <property type="entry name" value="DUF6048"/>
</dbReference>
<dbReference type="Proteomes" id="UP000032361">
    <property type="component" value="Unassembled WGS sequence"/>
</dbReference>
<proteinExistence type="predicted"/>
<dbReference type="Pfam" id="PF19515">
    <property type="entry name" value="DUF6048"/>
    <property type="match status" value="1"/>
</dbReference>
<evidence type="ECO:0000256" key="1">
    <source>
        <dbReference type="SAM" id="SignalP"/>
    </source>
</evidence>
<dbReference type="PATRIC" id="fig|1382798.3.peg.3128"/>
<reference evidence="2 3" key="1">
    <citation type="journal article" date="2015" name="Antonie Van Leeuwenhoek">
        <title>Tamlana nanhaiensis sp. nov., isolated from surface seawater collected from the South China Sea.</title>
        <authorList>
            <person name="Liu X."/>
            <person name="Lai Q."/>
            <person name="Du Y."/>
            <person name="Li G."/>
            <person name="Sun F."/>
            <person name="Shao Z."/>
        </authorList>
    </citation>
    <scope>NUCLEOTIDE SEQUENCE [LARGE SCALE GENOMIC DNA]</scope>
    <source>
        <strain evidence="2 3">FHC16</strain>
    </source>
</reference>
<accession>A0A0D7W5G5</accession>
<feature type="signal peptide" evidence="1">
    <location>
        <begin position="1"/>
        <end position="23"/>
    </location>
</feature>
<evidence type="ECO:0000313" key="3">
    <source>
        <dbReference type="Proteomes" id="UP000032361"/>
    </source>
</evidence>
<keyword evidence="1" id="KW-0732">Signal</keyword>